<sequence>MNLLKETINRENTRSAKYDFREKLFGREDILPMWVADMDLPAPKELQEAIIKRAEHNLYGYTTHDNQLLSIIQNWVKRRHNYSIDPDQITFSPGVIPALHALVQAFTDEGDQIVIQPPVYPPFFSVIQNHKRELIKNPLLYEGGQYKINFAQLEEQFKNGAKAFILCSPHNPVGRV</sequence>
<dbReference type="Gene3D" id="3.90.1150.10">
    <property type="entry name" value="Aspartate Aminotransferase, domain 1"/>
    <property type="match status" value="1"/>
</dbReference>
<dbReference type="EC" id="4.4.1.13" evidence="2"/>
<organism evidence="7 8">
    <name type="scientific">Alkalibacillus silvisoli</name>
    <dbReference type="NCBI Taxonomy" id="392823"/>
    <lineage>
        <taxon>Bacteria</taxon>
        <taxon>Bacillati</taxon>
        <taxon>Bacillota</taxon>
        <taxon>Bacilli</taxon>
        <taxon>Bacillales</taxon>
        <taxon>Bacillaceae</taxon>
        <taxon>Alkalibacillus</taxon>
    </lineage>
</organism>
<gene>
    <name evidence="7" type="ORF">GCM10008935_20880</name>
</gene>
<evidence type="ECO:0000256" key="5">
    <source>
        <dbReference type="ARBA" id="ARBA00037974"/>
    </source>
</evidence>
<dbReference type="Gene3D" id="3.40.640.10">
    <property type="entry name" value="Type I PLP-dependent aspartate aminotransferase-like (Major domain)"/>
    <property type="match status" value="1"/>
</dbReference>
<dbReference type="SUPFAM" id="SSF53383">
    <property type="entry name" value="PLP-dependent transferases"/>
    <property type="match status" value="1"/>
</dbReference>
<dbReference type="InterPro" id="IPR015422">
    <property type="entry name" value="PyrdxlP-dep_Trfase_small"/>
</dbReference>
<dbReference type="InterPro" id="IPR051798">
    <property type="entry name" value="Class-II_PLP-Dep_Aminotrans"/>
</dbReference>
<dbReference type="EMBL" id="BAAACZ010000017">
    <property type="protein sequence ID" value="GAA0464922.1"/>
    <property type="molecule type" value="Genomic_DNA"/>
</dbReference>
<evidence type="ECO:0000313" key="7">
    <source>
        <dbReference type="EMBL" id="GAA0464922.1"/>
    </source>
</evidence>
<dbReference type="InterPro" id="IPR015424">
    <property type="entry name" value="PyrdxlP-dep_Trfase"/>
</dbReference>
<protein>
    <recommendedName>
        <fullName evidence="2">cysteine-S-conjugate beta-lyase</fullName>
        <ecNumber evidence="2">4.4.1.13</ecNumber>
    </recommendedName>
</protein>
<dbReference type="PANTHER" id="PTHR43525">
    <property type="entry name" value="PROTEIN MALY"/>
    <property type="match status" value="1"/>
</dbReference>
<keyword evidence="3" id="KW-0663">Pyridoxal phosphate</keyword>
<comment type="caution">
    <text evidence="7">The sequence shown here is derived from an EMBL/GenBank/DDBJ whole genome shotgun (WGS) entry which is preliminary data.</text>
</comment>
<evidence type="ECO:0000256" key="2">
    <source>
        <dbReference type="ARBA" id="ARBA00012224"/>
    </source>
</evidence>
<dbReference type="CDD" id="cd00609">
    <property type="entry name" value="AAT_like"/>
    <property type="match status" value="1"/>
</dbReference>
<evidence type="ECO:0000259" key="6">
    <source>
        <dbReference type="Pfam" id="PF00155"/>
    </source>
</evidence>
<reference evidence="8" key="1">
    <citation type="journal article" date="2019" name="Int. J. Syst. Evol. Microbiol.">
        <title>The Global Catalogue of Microorganisms (GCM) 10K type strain sequencing project: providing services to taxonomists for standard genome sequencing and annotation.</title>
        <authorList>
            <consortium name="The Broad Institute Genomics Platform"/>
            <consortium name="The Broad Institute Genome Sequencing Center for Infectious Disease"/>
            <person name="Wu L."/>
            <person name="Ma J."/>
        </authorList>
    </citation>
    <scope>NUCLEOTIDE SEQUENCE [LARGE SCALE GENOMIC DNA]</scope>
    <source>
        <strain evidence="8">JCM 14193</strain>
    </source>
</reference>
<feature type="domain" description="Aminotransferase class I/classII large" evidence="6">
    <location>
        <begin position="48"/>
        <end position="176"/>
    </location>
</feature>
<evidence type="ECO:0000256" key="4">
    <source>
        <dbReference type="ARBA" id="ARBA00023239"/>
    </source>
</evidence>
<evidence type="ECO:0000313" key="8">
    <source>
        <dbReference type="Proteomes" id="UP001500740"/>
    </source>
</evidence>
<proteinExistence type="inferred from homology"/>
<name>A0ABP3JV04_9BACI</name>
<dbReference type="InterPro" id="IPR015421">
    <property type="entry name" value="PyrdxlP-dep_Trfase_major"/>
</dbReference>
<evidence type="ECO:0000256" key="1">
    <source>
        <dbReference type="ARBA" id="ARBA00001933"/>
    </source>
</evidence>
<accession>A0ABP3JV04</accession>
<comment type="cofactor">
    <cofactor evidence="1">
        <name>pyridoxal 5'-phosphate</name>
        <dbReference type="ChEBI" id="CHEBI:597326"/>
    </cofactor>
</comment>
<keyword evidence="4" id="KW-0456">Lyase</keyword>
<dbReference type="Pfam" id="PF00155">
    <property type="entry name" value="Aminotran_1_2"/>
    <property type="match status" value="1"/>
</dbReference>
<dbReference type="InterPro" id="IPR004839">
    <property type="entry name" value="Aminotransferase_I/II_large"/>
</dbReference>
<dbReference type="Proteomes" id="UP001500740">
    <property type="component" value="Unassembled WGS sequence"/>
</dbReference>
<dbReference type="PANTHER" id="PTHR43525:SF1">
    <property type="entry name" value="PROTEIN MALY"/>
    <property type="match status" value="1"/>
</dbReference>
<comment type="similarity">
    <text evidence="5">Belongs to the class-II pyridoxal-phosphate-dependent aminotransferase family. MalY/PatB cystathionine beta-lyase subfamily.</text>
</comment>
<keyword evidence="8" id="KW-1185">Reference proteome</keyword>
<evidence type="ECO:0000256" key="3">
    <source>
        <dbReference type="ARBA" id="ARBA00022898"/>
    </source>
</evidence>